<dbReference type="InterPro" id="IPR045851">
    <property type="entry name" value="AMP-bd_C_sf"/>
</dbReference>
<dbReference type="Proteomes" id="UP000564885">
    <property type="component" value="Unassembled WGS sequence"/>
</dbReference>
<dbReference type="Pfam" id="PF00501">
    <property type="entry name" value="AMP-binding"/>
    <property type="match status" value="1"/>
</dbReference>
<protein>
    <submittedName>
        <fullName evidence="3">AMP-binding protein</fullName>
    </submittedName>
</protein>
<name>A0A849I3W0_9HYPH</name>
<feature type="domain" description="AMP-dependent synthetase/ligase" evidence="1">
    <location>
        <begin position="20"/>
        <end position="371"/>
    </location>
</feature>
<evidence type="ECO:0000313" key="3">
    <source>
        <dbReference type="EMBL" id="NNM74112.1"/>
    </source>
</evidence>
<evidence type="ECO:0000313" key="4">
    <source>
        <dbReference type="Proteomes" id="UP000564885"/>
    </source>
</evidence>
<dbReference type="InterPro" id="IPR000873">
    <property type="entry name" value="AMP-dep_synth/lig_dom"/>
</dbReference>
<dbReference type="EMBL" id="JABEPP010000005">
    <property type="protein sequence ID" value="NNM74112.1"/>
    <property type="molecule type" value="Genomic_DNA"/>
</dbReference>
<feature type="domain" description="AMP-binding enzyme C-terminal" evidence="2">
    <location>
        <begin position="421"/>
        <end position="497"/>
    </location>
</feature>
<evidence type="ECO:0000259" key="2">
    <source>
        <dbReference type="Pfam" id="PF13193"/>
    </source>
</evidence>
<dbReference type="RefSeq" id="WP_171219586.1">
    <property type="nucleotide sequence ID" value="NZ_JABEPP010000005.1"/>
</dbReference>
<dbReference type="PANTHER" id="PTHR43767:SF1">
    <property type="entry name" value="NONRIBOSOMAL PEPTIDE SYNTHASE PES1 (EUROFUNG)-RELATED"/>
    <property type="match status" value="1"/>
</dbReference>
<keyword evidence="4" id="KW-1185">Reference proteome</keyword>
<dbReference type="PANTHER" id="PTHR43767">
    <property type="entry name" value="LONG-CHAIN-FATTY-ACID--COA LIGASE"/>
    <property type="match status" value="1"/>
</dbReference>
<gene>
    <name evidence="3" type="ORF">HJG44_17190</name>
</gene>
<organism evidence="3 4">
    <name type="scientific">Enterovirga aerilata</name>
    <dbReference type="NCBI Taxonomy" id="2730920"/>
    <lineage>
        <taxon>Bacteria</taxon>
        <taxon>Pseudomonadati</taxon>
        <taxon>Pseudomonadota</taxon>
        <taxon>Alphaproteobacteria</taxon>
        <taxon>Hyphomicrobiales</taxon>
        <taxon>Methylobacteriaceae</taxon>
        <taxon>Enterovirga</taxon>
    </lineage>
</organism>
<comment type="caution">
    <text evidence="3">The sequence shown here is derived from an EMBL/GenBank/DDBJ whole genome shotgun (WGS) entry which is preliminary data.</text>
</comment>
<dbReference type="InterPro" id="IPR025110">
    <property type="entry name" value="AMP-bd_C"/>
</dbReference>
<evidence type="ECO:0000259" key="1">
    <source>
        <dbReference type="Pfam" id="PF00501"/>
    </source>
</evidence>
<dbReference type="PROSITE" id="PS00455">
    <property type="entry name" value="AMP_BINDING"/>
    <property type="match status" value="1"/>
</dbReference>
<dbReference type="GO" id="GO:0016878">
    <property type="term" value="F:acid-thiol ligase activity"/>
    <property type="evidence" value="ECO:0007669"/>
    <property type="project" value="UniProtKB-ARBA"/>
</dbReference>
<dbReference type="InterPro" id="IPR020845">
    <property type="entry name" value="AMP-binding_CS"/>
</dbReference>
<dbReference type="Pfam" id="PF13193">
    <property type="entry name" value="AMP-binding_C"/>
    <property type="match status" value="1"/>
</dbReference>
<sequence>MPGTAPEPMLAAGGTVGRLFAEEVRRGPERIALDDERGTVGYGQLHARAMRAASLLETYGVRRGDAVAILSENRREYVELLLGCAWIGAVLACPNTRGSSEELGHALRLSAASVAFVSERFEQAFRQARHEIGRTVVFGEPYEAALRSATDRVPPESAESEDILVILYTSGTTGFAKGAAISHRAMVARCLISIVDATVFPGSTFLGWAPFFHMAGADNVLATLMTGGKVVVMDGFDAGRLIDRLEREPVGLLSLMPATVQPLLDAYRGTPSRPKGVSLVGSMADLVPPALLAEITERVGAPYRNSFGSTETGPAPASRGRIPIGVAPESFAKTQSSFCALRLVDPEGADVEDGEPGEALVRSPTMFSGYWRMPELDSEIFAGGWYRMGDVLRRNPDGTLDFVDRRKYLIKSGGENIYPAEIERLLASSPDVAEAVVVRRPDARWGEVPVAFVVARRAGLQAADVISLCRGRVASFKVPKDVVFVAAEDIPRSATGKIKRHELEARLQAT</sequence>
<dbReference type="Gene3D" id="3.40.50.12780">
    <property type="entry name" value="N-terminal domain of ligase-like"/>
    <property type="match status" value="1"/>
</dbReference>
<dbReference type="Gene3D" id="3.30.300.30">
    <property type="match status" value="1"/>
</dbReference>
<dbReference type="SUPFAM" id="SSF56801">
    <property type="entry name" value="Acetyl-CoA synthetase-like"/>
    <property type="match status" value="1"/>
</dbReference>
<proteinExistence type="predicted"/>
<dbReference type="AlphaFoldDB" id="A0A849I3W0"/>
<dbReference type="InterPro" id="IPR050237">
    <property type="entry name" value="ATP-dep_AMP-bd_enzyme"/>
</dbReference>
<dbReference type="InterPro" id="IPR042099">
    <property type="entry name" value="ANL_N_sf"/>
</dbReference>
<accession>A0A849I3W0</accession>
<reference evidence="3 4" key="1">
    <citation type="submission" date="2020-04" db="EMBL/GenBank/DDBJ databases">
        <title>Enterovirga sp. isolate from soil.</title>
        <authorList>
            <person name="Chea S."/>
            <person name="Kim D.-U."/>
        </authorList>
    </citation>
    <scope>NUCLEOTIDE SEQUENCE [LARGE SCALE GENOMIC DNA]</scope>
    <source>
        <strain evidence="3 4">DB1703</strain>
    </source>
</reference>